<dbReference type="Pfam" id="PF04909">
    <property type="entry name" value="Amidohydro_2"/>
    <property type="match status" value="1"/>
</dbReference>
<keyword evidence="3" id="KW-1185">Reference proteome</keyword>
<evidence type="ECO:0000313" key="2">
    <source>
        <dbReference type="EMBL" id="GAA4513992.1"/>
    </source>
</evidence>
<proteinExistence type="predicted"/>
<organism evidence="2 3">
    <name type="scientific">Actinoallomurus oryzae</name>
    <dbReference type="NCBI Taxonomy" id="502180"/>
    <lineage>
        <taxon>Bacteria</taxon>
        <taxon>Bacillati</taxon>
        <taxon>Actinomycetota</taxon>
        <taxon>Actinomycetes</taxon>
        <taxon>Streptosporangiales</taxon>
        <taxon>Thermomonosporaceae</taxon>
        <taxon>Actinoallomurus</taxon>
    </lineage>
</organism>
<dbReference type="SUPFAM" id="SSF51556">
    <property type="entry name" value="Metallo-dependent hydrolases"/>
    <property type="match status" value="1"/>
</dbReference>
<dbReference type="Gene3D" id="3.20.20.140">
    <property type="entry name" value="Metal-dependent hydrolases"/>
    <property type="match status" value="1"/>
</dbReference>
<evidence type="ECO:0000313" key="3">
    <source>
        <dbReference type="Proteomes" id="UP001500503"/>
    </source>
</evidence>
<dbReference type="InterPro" id="IPR032466">
    <property type="entry name" value="Metal_Hydrolase"/>
</dbReference>
<name>A0ABP8QZB4_9ACTN</name>
<dbReference type="EMBL" id="BAABHF010000048">
    <property type="protein sequence ID" value="GAA4513992.1"/>
    <property type="molecule type" value="Genomic_DNA"/>
</dbReference>
<comment type="caution">
    <text evidence="2">The sequence shown here is derived from an EMBL/GenBank/DDBJ whole genome shotgun (WGS) entry which is preliminary data.</text>
</comment>
<evidence type="ECO:0000259" key="1">
    <source>
        <dbReference type="Pfam" id="PF04909"/>
    </source>
</evidence>
<reference evidence="3" key="1">
    <citation type="journal article" date="2019" name="Int. J. Syst. Evol. Microbiol.">
        <title>The Global Catalogue of Microorganisms (GCM) 10K type strain sequencing project: providing services to taxonomists for standard genome sequencing and annotation.</title>
        <authorList>
            <consortium name="The Broad Institute Genomics Platform"/>
            <consortium name="The Broad Institute Genome Sequencing Center for Infectious Disease"/>
            <person name="Wu L."/>
            <person name="Ma J."/>
        </authorList>
    </citation>
    <scope>NUCLEOTIDE SEQUENCE [LARGE SCALE GENOMIC DNA]</scope>
    <source>
        <strain evidence="3">JCM 17933</strain>
    </source>
</reference>
<feature type="domain" description="Amidohydrolase-related" evidence="1">
    <location>
        <begin position="3"/>
        <end position="286"/>
    </location>
</feature>
<dbReference type="PANTHER" id="PTHR35563:SF2">
    <property type="entry name" value="BARREL METAL-DEPENDENT HYDROLASE, PUTATIVE (AFU_ORTHOLOGUE AFUA_1G16240)-RELATED"/>
    <property type="match status" value="1"/>
</dbReference>
<dbReference type="RefSeq" id="WP_345473321.1">
    <property type="nucleotide sequence ID" value="NZ_BAABHF010000048.1"/>
</dbReference>
<sequence length="292" mass="32222">MIIDAHLHVFAAHSPRRPRTVDELAPAERTAPIEDLTSVMATAGVDRAVLVPLGPEDDYVTECRRARPGTFVTVAVADDETTGRRPGLDPVARLRERTETAGFAALRMNWLGEPRLPLTESPAFGVLRELARTGTVLWFYAPPEQLPLLAEAVRALPDLPVVLNHLGFCPENMTVDPHGRPRFDTVLPPPTLPAVLRLARHPQVRVMFSGQYAFSHRAYPYRDLDPLVGEVFEAYGADRLMWASDYPWTRDVPGYASLPALVEHQLPGLTATERAAVLGGTAKNLFADIWGK</sequence>
<protein>
    <submittedName>
        <fullName evidence="2">Amidohydrolase family protein</fullName>
    </submittedName>
</protein>
<dbReference type="PANTHER" id="PTHR35563">
    <property type="entry name" value="BARREL METAL-DEPENDENT HYDROLASE, PUTATIVE (AFU_ORTHOLOGUE AFUA_1G16240)-RELATED"/>
    <property type="match status" value="1"/>
</dbReference>
<dbReference type="InterPro" id="IPR006680">
    <property type="entry name" value="Amidohydro-rel"/>
</dbReference>
<gene>
    <name evidence="2" type="ORF">GCM10023191_081920</name>
</gene>
<dbReference type="Proteomes" id="UP001500503">
    <property type="component" value="Unassembled WGS sequence"/>
</dbReference>
<dbReference type="InterPro" id="IPR052358">
    <property type="entry name" value="Aro_Compnd_Degr_Hydrolases"/>
</dbReference>
<accession>A0ABP8QZB4</accession>